<name>A0ABQ6LV90_9GAMM</name>
<gene>
    <name evidence="2" type="ORF">MNKW57_03180</name>
</gene>
<reference evidence="2 3" key="1">
    <citation type="submission" date="2023-04" db="EMBL/GenBank/DDBJ databases">
        <title>Marinobulbifer ophiurae gen. nov., sp. Nov., isolate from tissue of brittle star Ophioplocus japonicus.</title>
        <authorList>
            <person name="Kawano K."/>
            <person name="Sawayama S."/>
            <person name="Nakagawa S."/>
        </authorList>
    </citation>
    <scope>NUCLEOTIDE SEQUENCE [LARGE SCALE GENOMIC DNA]</scope>
    <source>
        <strain evidence="2 3">NKW57</strain>
    </source>
</reference>
<feature type="chain" id="PRO_5046224418" evidence="1">
    <location>
        <begin position="28"/>
        <end position="111"/>
    </location>
</feature>
<organism evidence="2 3">
    <name type="scientific">Biformimicrobium ophioploci</name>
    <dbReference type="NCBI Taxonomy" id="3036711"/>
    <lineage>
        <taxon>Bacteria</taxon>
        <taxon>Pseudomonadati</taxon>
        <taxon>Pseudomonadota</taxon>
        <taxon>Gammaproteobacteria</taxon>
        <taxon>Cellvibrionales</taxon>
        <taxon>Microbulbiferaceae</taxon>
        <taxon>Biformimicrobium</taxon>
    </lineage>
</organism>
<proteinExistence type="predicted"/>
<evidence type="ECO:0000256" key="1">
    <source>
        <dbReference type="SAM" id="SignalP"/>
    </source>
</evidence>
<keyword evidence="3" id="KW-1185">Reference proteome</keyword>
<comment type="caution">
    <text evidence="2">The sequence shown here is derived from an EMBL/GenBank/DDBJ whole genome shotgun (WGS) entry which is preliminary data.</text>
</comment>
<accession>A0ABQ6LV90</accession>
<protein>
    <submittedName>
        <fullName evidence="2">Uncharacterized protein</fullName>
    </submittedName>
</protein>
<evidence type="ECO:0000313" key="2">
    <source>
        <dbReference type="EMBL" id="GMG85997.1"/>
    </source>
</evidence>
<sequence length="111" mass="11820">MDTFSRKNVIAAAAALAMTLSAGIASADSAGAGNRAAFTENKRSALISNADQVRADSASQRRKSQLQALQDLAKKEAYRLERLRALLEAGKGSEMEYVGNPPKVNESQPIL</sequence>
<dbReference type="PROSITE" id="PS51318">
    <property type="entry name" value="TAT"/>
    <property type="match status" value="1"/>
</dbReference>
<feature type="signal peptide" evidence="1">
    <location>
        <begin position="1"/>
        <end position="27"/>
    </location>
</feature>
<evidence type="ECO:0000313" key="3">
    <source>
        <dbReference type="Proteomes" id="UP001224392"/>
    </source>
</evidence>
<dbReference type="RefSeq" id="WP_285762515.1">
    <property type="nucleotide sequence ID" value="NZ_BSYJ01000001.1"/>
</dbReference>
<keyword evidence="1" id="KW-0732">Signal</keyword>
<dbReference type="InterPro" id="IPR006311">
    <property type="entry name" value="TAT_signal"/>
</dbReference>
<dbReference type="Proteomes" id="UP001224392">
    <property type="component" value="Unassembled WGS sequence"/>
</dbReference>
<dbReference type="EMBL" id="BSYJ01000001">
    <property type="protein sequence ID" value="GMG85997.1"/>
    <property type="molecule type" value="Genomic_DNA"/>
</dbReference>